<accession>A0AAV7X7Y8</accession>
<evidence type="ECO:0000256" key="8">
    <source>
        <dbReference type="ARBA" id="ARBA00022553"/>
    </source>
</evidence>
<evidence type="ECO:0000313" key="20">
    <source>
        <dbReference type="Proteomes" id="UP001075354"/>
    </source>
</evidence>
<evidence type="ECO:0000256" key="4">
    <source>
        <dbReference type="ARBA" id="ARBA00004906"/>
    </source>
</evidence>
<evidence type="ECO:0000256" key="13">
    <source>
        <dbReference type="ARBA" id="ARBA00056267"/>
    </source>
</evidence>
<evidence type="ECO:0000256" key="10">
    <source>
        <dbReference type="ARBA" id="ARBA00022786"/>
    </source>
</evidence>
<name>A0AAV7X7Y8_9NEOP</name>
<dbReference type="GO" id="GO:0006511">
    <property type="term" value="P:ubiquitin-dependent protein catabolic process"/>
    <property type="evidence" value="ECO:0007669"/>
    <property type="project" value="InterPro"/>
</dbReference>
<keyword evidence="11" id="KW-0007">Acetylation</keyword>
<evidence type="ECO:0000256" key="7">
    <source>
        <dbReference type="ARBA" id="ARBA00022490"/>
    </source>
</evidence>
<dbReference type="PANTHER" id="PTHR13931:SF2">
    <property type="entry name" value="UBIQUITIN CONJUGATION FACTOR E4 B"/>
    <property type="match status" value="1"/>
</dbReference>
<evidence type="ECO:0000256" key="5">
    <source>
        <dbReference type="ARBA" id="ARBA00007434"/>
    </source>
</evidence>
<dbReference type="GO" id="GO:0000151">
    <property type="term" value="C:ubiquitin ligase complex"/>
    <property type="evidence" value="ECO:0007669"/>
    <property type="project" value="InterPro"/>
</dbReference>
<comment type="similarity">
    <text evidence="5">Belongs to the ubiquitin conjugation factor E4 family.</text>
</comment>
<feature type="region of interest" description="Disordered" evidence="17">
    <location>
        <begin position="15"/>
        <end position="100"/>
    </location>
</feature>
<dbReference type="CDD" id="cd16658">
    <property type="entry name" value="RING-Ubox_UBE4B"/>
    <property type="match status" value="1"/>
</dbReference>
<comment type="catalytic activity">
    <reaction evidence="1">
        <text>S-ubiquitinyl-[E2 ubiquitin-conjugating enzyme]-L-cysteine + [acceptor protein]-L-lysine = [E2 ubiquitin-conjugating enzyme]-L-cysteine + N(6)-ubiquitinyl-[acceptor protein]-L-lysine.</text>
        <dbReference type="EC" id="2.3.2.27"/>
    </reaction>
</comment>
<dbReference type="GO" id="GO:0005634">
    <property type="term" value="C:nucleus"/>
    <property type="evidence" value="ECO:0007669"/>
    <property type="project" value="UniProtKB-SubCell"/>
</dbReference>
<dbReference type="GO" id="GO:0036503">
    <property type="term" value="P:ERAD pathway"/>
    <property type="evidence" value="ECO:0007669"/>
    <property type="project" value="InterPro"/>
</dbReference>
<dbReference type="FunFam" id="3.30.40.10:FF:000060">
    <property type="entry name" value="ubiquitin conjugation factor E4 B"/>
    <property type="match status" value="1"/>
</dbReference>
<evidence type="ECO:0000256" key="1">
    <source>
        <dbReference type="ARBA" id="ARBA00000900"/>
    </source>
</evidence>
<feature type="compositionally biased region" description="Low complexity" evidence="17">
    <location>
        <begin position="84"/>
        <end position="100"/>
    </location>
</feature>
<dbReference type="InterPro" id="IPR003613">
    <property type="entry name" value="Ubox_domain"/>
</dbReference>
<evidence type="ECO:0000256" key="3">
    <source>
        <dbReference type="ARBA" id="ARBA00004496"/>
    </source>
</evidence>
<proteinExistence type="inferred from homology"/>
<dbReference type="PANTHER" id="PTHR13931">
    <property type="entry name" value="UBIQUITINATION FACTOR E4"/>
    <property type="match status" value="1"/>
</dbReference>
<evidence type="ECO:0000256" key="6">
    <source>
        <dbReference type="ARBA" id="ARBA00012483"/>
    </source>
</evidence>
<keyword evidence="10" id="KW-0833">Ubl conjugation pathway</keyword>
<dbReference type="EMBL" id="JAPTSV010000012">
    <property type="protein sequence ID" value="KAJ1522043.1"/>
    <property type="molecule type" value="Genomic_DNA"/>
</dbReference>
<evidence type="ECO:0000256" key="17">
    <source>
        <dbReference type="SAM" id="MobiDB-lite"/>
    </source>
</evidence>
<dbReference type="Pfam" id="PF04564">
    <property type="entry name" value="U-box"/>
    <property type="match status" value="1"/>
</dbReference>
<dbReference type="GO" id="GO:0005737">
    <property type="term" value="C:cytoplasm"/>
    <property type="evidence" value="ECO:0007669"/>
    <property type="project" value="UniProtKB-SubCell"/>
</dbReference>
<dbReference type="InterPro" id="IPR045132">
    <property type="entry name" value="UBE4"/>
</dbReference>
<dbReference type="EC" id="2.3.2.27" evidence="6"/>
<evidence type="ECO:0000313" key="19">
    <source>
        <dbReference type="EMBL" id="KAJ1522043.1"/>
    </source>
</evidence>
<keyword evidence="20" id="KW-1185">Reference proteome</keyword>
<evidence type="ECO:0000259" key="18">
    <source>
        <dbReference type="PROSITE" id="PS51698"/>
    </source>
</evidence>
<comment type="function">
    <text evidence="13">Ubiquitin-protein ligase that probably functions as an E3 ligase in conjunction with specific E1 and E2 ligases. May also function as an E4 ligase mediating the assembly of polyubiquitin chains on substrates ubiquitinated by another E3 ubiquitin ligase. May regulate myosin assembly in striated muscles together with STUB1 and VCP/p97 by targeting myosin chaperone UNC45B for proteasomal degradation.</text>
</comment>
<dbReference type="AlphaFoldDB" id="A0AAV7X7Y8"/>
<comment type="pathway">
    <text evidence="4">Protein modification; protein ubiquitination.</text>
</comment>
<dbReference type="SUPFAM" id="SSF57850">
    <property type="entry name" value="RING/U-box"/>
    <property type="match status" value="1"/>
</dbReference>
<protein>
    <recommendedName>
        <fullName evidence="14">Ubiquitin conjugation factor E4 B</fullName>
        <ecNumber evidence="6">2.3.2.27</ecNumber>
    </recommendedName>
    <alternativeName>
        <fullName evidence="16">RING-type E3 ubiquitin transferase E4 B</fullName>
    </alternativeName>
    <alternativeName>
        <fullName evidence="15">Ubiquitin fusion degradation protein 2</fullName>
    </alternativeName>
</protein>
<gene>
    <name evidence="19" type="ORF">ONE63_002360</name>
</gene>
<organism evidence="19 20">
    <name type="scientific">Megalurothrips usitatus</name>
    <name type="common">bean blossom thrips</name>
    <dbReference type="NCBI Taxonomy" id="439358"/>
    <lineage>
        <taxon>Eukaryota</taxon>
        <taxon>Metazoa</taxon>
        <taxon>Ecdysozoa</taxon>
        <taxon>Arthropoda</taxon>
        <taxon>Hexapoda</taxon>
        <taxon>Insecta</taxon>
        <taxon>Pterygota</taxon>
        <taxon>Neoptera</taxon>
        <taxon>Paraneoptera</taxon>
        <taxon>Thysanoptera</taxon>
        <taxon>Terebrantia</taxon>
        <taxon>Thripoidea</taxon>
        <taxon>Thripidae</taxon>
        <taxon>Megalurothrips</taxon>
    </lineage>
</organism>
<keyword evidence="9" id="KW-0808">Transferase</keyword>
<dbReference type="InterPro" id="IPR013083">
    <property type="entry name" value="Znf_RING/FYVE/PHD"/>
</dbReference>
<evidence type="ECO:0000256" key="12">
    <source>
        <dbReference type="ARBA" id="ARBA00023242"/>
    </source>
</evidence>
<comment type="caution">
    <text evidence="19">The sequence shown here is derived from an EMBL/GenBank/DDBJ whole genome shotgun (WGS) entry which is preliminary data.</text>
</comment>
<evidence type="ECO:0000256" key="14">
    <source>
        <dbReference type="ARBA" id="ARBA00072779"/>
    </source>
</evidence>
<feature type="compositionally biased region" description="Low complexity" evidence="17">
    <location>
        <begin position="22"/>
        <end position="56"/>
    </location>
</feature>
<dbReference type="Pfam" id="PF10408">
    <property type="entry name" value="Ufd2P_core"/>
    <property type="match status" value="1"/>
</dbReference>
<feature type="compositionally biased region" description="Polar residues" evidence="17">
    <location>
        <begin position="57"/>
        <end position="70"/>
    </location>
</feature>
<feature type="region of interest" description="Disordered" evidence="17">
    <location>
        <begin position="114"/>
        <end position="142"/>
    </location>
</feature>
<dbReference type="GO" id="GO:0000209">
    <property type="term" value="P:protein polyubiquitination"/>
    <property type="evidence" value="ECO:0007669"/>
    <property type="project" value="TreeGrafter"/>
</dbReference>
<dbReference type="SMART" id="SM00504">
    <property type="entry name" value="Ubox"/>
    <property type="match status" value="1"/>
</dbReference>
<dbReference type="Proteomes" id="UP001075354">
    <property type="component" value="Chromosome 12"/>
</dbReference>
<feature type="domain" description="U-box" evidence="18">
    <location>
        <begin position="1066"/>
        <end position="1139"/>
    </location>
</feature>
<evidence type="ECO:0000256" key="15">
    <source>
        <dbReference type="ARBA" id="ARBA00081821"/>
    </source>
</evidence>
<evidence type="ECO:0000256" key="11">
    <source>
        <dbReference type="ARBA" id="ARBA00022990"/>
    </source>
</evidence>
<dbReference type="Gene3D" id="3.30.40.10">
    <property type="entry name" value="Zinc/RING finger domain, C3HC4 (zinc finger)"/>
    <property type="match status" value="1"/>
</dbReference>
<dbReference type="GO" id="GO:0034450">
    <property type="term" value="F:ubiquitin-ubiquitin ligase activity"/>
    <property type="evidence" value="ECO:0007669"/>
    <property type="project" value="InterPro"/>
</dbReference>
<keyword evidence="8" id="KW-0597">Phosphoprotein</keyword>
<keyword evidence="12" id="KW-0539">Nucleus</keyword>
<evidence type="ECO:0000256" key="9">
    <source>
        <dbReference type="ARBA" id="ARBA00022679"/>
    </source>
</evidence>
<comment type="subcellular location">
    <subcellularLocation>
        <location evidence="3">Cytoplasm</location>
    </subcellularLocation>
    <subcellularLocation>
        <location evidence="2">Nucleus</location>
    </subcellularLocation>
</comment>
<dbReference type="PROSITE" id="PS51698">
    <property type="entry name" value="U_BOX"/>
    <property type="match status" value="1"/>
</dbReference>
<keyword evidence="7" id="KW-0963">Cytoplasm</keyword>
<evidence type="ECO:0000256" key="16">
    <source>
        <dbReference type="ARBA" id="ARBA00083610"/>
    </source>
</evidence>
<sequence length="1141" mass="128542">MSELSQEEIRQKRLARLAALDTSGNASPGASSNASIPSSPSTSAASSSLALAPPSANNGSAQQSPSTPGPSQILRGTHATSTPVLNSQKSDSSVSDSSLQMEVDCEKISLSQVDVDSGFENMEVDESDNKRDTTRRQRTVSSSAEVTEDVVLSTISRVMCISWTERTEDTLFLPHTAEAMRVARQEDPAMPVNVQDLISQALMEILDQFSNGENPVVYHRPDSPVVPPPSFPKAVSREPTQLHLVQNKASNGLHYLLDCYARVGVEERNQPKRSSTPPLKEVLADIRAQCVQLASLVLQGIAMEIVPQLPSPLLTPVMNQALPRGFMPELFSRTYTNPAVFSQIMTPVLRGLFMGMQSASIMGNAHRVPIQALGDLLEIRCGPSGNIRPLCQLLTQQVNFLPSPVTQSVGRELARTSFLGAFMQVSVFAEDDPKVAEKFFSGNTSSDKTMNHTLQLELDNTRVCIQRLLSNIRGLLARIFHTILLNSSSREPMMSWFTALVKHNEKRAQLQTEENALAGDGFMLNLLSVLQHLAVKVKLEKVDSLFPFHPANEIDISNATRLKFSSQEVSVWLENLNASDSRAWLDPKFPTQCWFLTLHCHHIALLPACGKYQLRLRTLRELHKLVEEMTQTEASWKDLPYAQRNKDLIRRWKQQIKKLNRSKACADAGLLDEALMRRATVFYTSVAEFLMNALTGWTPGGPPPNLPISTEIPPLFAALPEWYVEDIAEFLLFALQFCPSVTADSMEDSLICWLLLIVCAPHCIRNPYLVAKIVEVLFVINPGIQSRTENLYSRVMSHPISISYLPSYLMKFYTDVETTGASSEFYDKFTIRYHISIILKGMWDSPVHMQAIKNESRSGKQFVKFINMLMNDTTFLLDESLESLKRIHEVQEIMSDSNAWNQLSSQQQQSRQRQLSADERQCRSYLTLARETVDMFHYLSAGIQEPFRRPELVDRLSAMLNFNLQQLCGPKCKNLKVRNPEKYGWEPRRVLSQLVDIYLHLDHDDFASALASDERSFRKELFEDAAVRMERACIKTPDEIKRFLALAERAQEIAVQNMKREVDFNDAPEEFKDPLMDTLMEDPVQLPSGKVMDRPVIMRHLLNSSTDPFNRQPLSEDMLTPATELKERIAVWKQEKLKSIT</sequence>
<dbReference type="InterPro" id="IPR019474">
    <property type="entry name" value="Ub_conjug_fac_E4_core"/>
</dbReference>
<evidence type="ECO:0000256" key="2">
    <source>
        <dbReference type="ARBA" id="ARBA00004123"/>
    </source>
</evidence>
<reference evidence="19" key="1">
    <citation type="submission" date="2022-12" db="EMBL/GenBank/DDBJ databases">
        <title>Chromosome-level genome assembly of the bean flower thrips Megalurothrips usitatus.</title>
        <authorList>
            <person name="Ma L."/>
            <person name="Liu Q."/>
            <person name="Li H."/>
            <person name="Cai W."/>
        </authorList>
    </citation>
    <scope>NUCLEOTIDE SEQUENCE</scope>
    <source>
        <strain evidence="19">Cailab_2022a</strain>
    </source>
</reference>